<keyword evidence="9" id="KW-0436">Ligase</keyword>
<dbReference type="Pfam" id="PF08335">
    <property type="entry name" value="GlnD_UR_UTase"/>
    <property type="match status" value="2"/>
</dbReference>
<evidence type="ECO:0000256" key="3">
    <source>
        <dbReference type="ARBA" id="ARBA00022741"/>
    </source>
</evidence>
<keyword evidence="6" id="KW-0511">Multifunctional enzyme</keyword>
<keyword evidence="1 9" id="KW-0808">Transferase</keyword>
<keyword evidence="5" id="KW-0460">Magnesium</keyword>
<dbReference type="Gene3D" id="1.20.120.330">
    <property type="entry name" value="Nucleotidyltransferases domain 2"/>
    <property type="match status" value="2"/>
</dbReference>
<dbReference type="Pfam" id="PF03710">
    <property type="entry name" value="GlnE"/>
    <property type="match status" value="2"/>
</dbReference>
<evidence type="ECO:0000313" key="9">
    <source>
        <dbReference type="EMBL" id="SPQ00011.1"/>
    </source>
</evidence>
<proteinExistence type="predicted"/>
<keyword evidence="10" id="KW-1185">Reference proteome</keyword>
<dbReference type="Gene3D" id="3.30.460.10">
    <property type="entry name" value="Beta Polymerase, domain 2"/>
    <property type="match status" value="2"/>
</dbReference>
<dbReference type="PANTHER" id="PTHR30621:SF0">
    <property type="entry name" value="BIFUNCTIONAL GLUTAMINE SYNTHETASE ADENYLYLTRANSFERASE_ADENYLYL-REMOVING ENZYME"/>
    <property type="match status" value="1"/>
</dbReference>
<dbReference type="PANTHER" id="PTHR30621">
    <property type="entry name" value="GLUTAMINE SYNTHETASE ADENYLYLTRANSFERASE"/>
    <property type="match status" value="1"/>
</dbReference>
<reference evidence="10" key="1">
    <citation type="submission" date="2018-03" db="EMBL/GenBank/DDBJ databases">
        <authorList>
            <person name="Zecchin S."/>
        </authorList>
    </citation>
    <scope>NUCLEOTIDE SEQUENCE [LARGE SCALE GENOMIC DNA]</scope>
</reference>
<keyword evidence="3" id="KW-0547">Nucleotide-binding</keyword>
<keyword evidence="2 9" id="KW-0548">Nucleotidyltransferase</keyword>
<dbReference type="AlphaFoldDB" id="A0A2U3QF05"/>
<dbReference type="NCBIfam" id="NF008292">
    <property type="entry name" value="PRK11072.1"/>
    <property type="match status" value="1"/>
</dbReference>
<feature type="domain" description="Glutamate-ammonia ligase adenylyltransferase repeated" evidence="7">
    <location>
        <begin position="43"/>
        <end position="296"/>
    </location>
</feature>
<dbReference type="GO" id="GO:0005829">
    <property type="term" value="C:cytosol"/>
    <property type="evidence" value="ECO:0007669"/>
    <property type="project" value="TreeGrafter"/>
</dbReference>
<evidence type="ECO:0000259" key="8">
    <source>
        <dbReference type="Pfam" id="PF08335"/>
    </source>
</evidence>
<feature type="domain" description="PII-uridylyltransferase/Glutamine-synthetase adenylyltransferase" evidence="8">
    <location>
        <begin position="329"/>
        <end position="453"/>
    </location>
</feature>
<dbReference type="GO" id="GO:0016874">
    <property type="term" value="F:ligase activity"/>
    <property type="evidence" value="ECO:0007669"/>
    <property type="project" value="UniProtKB-KW"/>
</dbReference>
<dbReference type="SUPFAM" id="SSF81593">
    <property type="entry name" value="Nucleotidyltransferase substrate binding subunit/domain"/>
    <property type="match status" value="2"/>
</dbReference>
<evidence type="ECO:0000256" key="1">
    <source>
        <dbReference type="ARBA" id="ARBA00022679"/>
    </source>
</evidence>
<dbReference type="GO" id="GO:0000820">
    <property type="term" value="P:regulation of glutamine family amino acid metabolic process"/>
    <property type="evidence" value="ECO:0007669"/>
    <property type="project" value="TreeGrafter"/>
</dbReference>
<dbReference type="InterPro" id="IPR013546">
    <property type="entry name" value="PII_UdlTrfase/GS_AdlTrfase"/>
</dbReference>
<sequence length="939" mass="106144">MKHELLKEAADATADPDRALNNLSSFIADNPSKEDDLEAHIRKVALLFASSQFLANYCVSNADVLFDVLRDLDMPRDKESLSSALKELSGGNDAAVSHSNTLDSYMAVLREFKMRETLRIALRDLLKKADLVDVMYELSALADVAIGNSLKFVRNSMRETYGAPASDAFSVIALGKLGGEELNFSSDVDLIFVYGTEEGETSGVLTAHGLKVNRLSSHEYYCKMGEALTRFLSLNTSNGFAYRVDLRLRPEGQRGDIALALRGYEMYYESWGRAWERAMLIRARPAAGDAELGRDFMDMIRPFVYRKYLDYGAIDEISSLKTRIDSTFKKGDIKRGHGGIREVEFFAQALQLLYGGREPILRERSTLKVLHRLLQKALIGQEDFFVLSDNYRFLRTLEHRLQQLNNLQTHTLPSGEAELEALGRKMGFRDAKDFVSDLGGRRAKVREIYDSLFSGRKEESVLSGTFFDEETSDAELREYLSATGLKDIGKAVRNIRSIQDSIFTFQTLRGRRLLGSILPLFIDSALKSASPDMALNYLQSFANLLSANESYLEIFSRERRLIDMLTYVFSQSEYLSKMLLGRPQYLDMIGWKERTGKPLKVLKEEIGHVISEGRPVQDAVRIVKQSEEIRLGMLFLQRKTGVNEVVKGLSKTAEAILSTCAEHLSEGARDLAVIGLGKLGGREITFGSDLDIIFVTKDEPDEATTRMAEKLLRMLISYTKEGVAYRIDTRLRPEGKKGVLVSSLESFRKYYAKAAAFWEFQALLKARPVAGSIRTALAFMSLASETLISRGREISASDILQMRERILRELSKEARGYDIKLGPGGIEDIEFTAQYLQLAHCGAIEKLLVQGTVKALDRLRRAGIVQPDEAEWMKDAYLFYRTLESFLRLRGESVIKREEEGLKYVSEFMGFEHCGAFVDTFEKKRELVRNFRDRYFRAS</sequence>
<dbReference type="OrthoDB" id="9759366at2"/>
<evidence type="ECO:0000256" key="2">
    <source>
        <dbReference type="ARBA" id="ARBA00022695"/>
    </source>
</evidence>
<keyword evidence="4" id="KW-0067">ATP-binding</keyword>
<organism evidence="9 10">
    <name type="scientific">Candidatus Sulfobium mesophilum</name>
    <dbReference type="NCBI Taxonomy" id="2016548"/>
    <lineage>
        <taxon>Bacteria</taxon>
        <taxon>Pseudomonadati</taxon>
        <taxon>Nitrospirota</taxon>
        <taxon>Nitrospiria</taxon>
        <taxon>Nitrospirales</taxon>
        <taxon>Nitrospiraceae</taxon>
        <taxon>Candidatus Sulfobium</taxon>
    </lineage>
</organism>
<feature type="domain" description="PII-uridylyltransferase/Glutamine-synthetase adenylyltransferase" evidence="8">
    <location>
        <begin position="802"/>
        <end position="932"/>
    </location>
</feature>
<dbReference type="InterPro" id="IPR023057">
    <property type="entry name" value="GlnE"/>
</dbReference>
<accession>A0A2U3QF05</accession>
<dbReference type="CDD" id="cd05401">
    <property type="entry name" value="NT_GlnE_GlnD_like"/>
    <property type="match status" value="2"/>
</dbReference>
<dbReference type="InterPro" id="IPR043519">
    <property type="entry name" value="NT_sf"/>
</dbReference>
<gene>
    <name evidence="9" type="ORF">NBG4_150012</name>
</gene>
<evidence type="ECO:0000259" key="7">
    <source>
        <dbReference type="Pfam" id="PF03710"/>
    </source>
</evidence>
<protein>
    <submittedName>
        <fullName evidence="9">Putative Glutamate-ammonia-ligase adenylyltransferase</fullName>
        <ecNumber evidence="9">2.7.7.42</ecNumber>
    </submittedName>
</protein>
<dbReference type="SUPFAM" id="SSF81301">
    <property type="entry name" value="Nucleotidyltransferase"/>
    <property type="match status" value="2"/>
</dbReference>
<dbReference type="GO" id="GO:0005524">
    <property type="term" value="F:ATP binding"/>
    <property type="evidence" value="ECO:0007669"/>
    <property type="project" value="UniProtKB-KW"/>
</dbReference>
<evidence type="ECO:0000256" key="4">
    <source>
        <dbReference type="ARBA" id="ARBA00022840"/>
    </source>
</evidence>
<evidence type="ECO:0000313" key="10">
    <source>
        <dbReference type="Proteomes" id="UP000245125"/>
    </source>
</evidence>
<dbReference type="EMBL" id="OUUY01000057">
    <property type="protein sequence ID" value="SPQ00011.1"/>
    <property type="molecule type" value="Genomic_DNA"/>
</dbReference>
<feature type="domain" description="Glutamate-ammonia ligase adenylyltransferase repeated" evidence="7">
    <location>
        <begin position="564"/>
        <end position="776"/>
    </location>
</feature>
<dbReference type="Proteomes" id="UP000245125">
    <property type="component" value="Unassembled WGS sequence"/>
</dbReference>
<evidence type="ECO:0000256" key="6">
    <source>
        <dbReference type="ARBA" id="ARBA00023268"/>
    </source>
</evidence>
<name>A0A2U3QF05_9BACT</name>
<dbReference type="GO" id="GO:0008882">
    <property type="term" value="F:[glutamate-ammonia-ligase] adenylyltransferase activity"/>
    <property type="evidence" value="ECO:0007669"/>
    <property type="project" value="UniProtKB-EC"/>
</dbReference>
<evidence type="ECO:0000256" key="5">
    <source>
        <dbReference type="ARBA" id="ARBA00022842"/>
    </source>
</evidence>
<dbReference type="InterPro" id="IPR005190">
    <property type="entry name" value="GlnE_rpt_dom"/>
</dbReference>
<dbReference type="EC" id="2.7.7.42" evidence="9"/>